<feature type="chain" id="PRO_5044569626" evidence="2">
    <location>
        <begin position="37"/>
        <end position="531"/>
    </location>
</feature>
<dbReference type="InterPro" id="IPR000120">
    <property type="entry name" value="Amidase"/>
</dbReference>
<reference evidence="4 6" key="1">
    <citation type="journal article" date="2017" name="Biosci Microbiota Food Health">
        <title>Genomic characterization reconfirms the taxonomic status of Lactobacillus parakefiri.</title>
        <authorList>
            <person name="Tanizawa Y."/>
            <person name="Kobayashi H."/>
            <person name="Kaminuma E."/>
            <person name="Sakamoto M."/>
            <person name="Ohkuma M."/>
            <person name="Nakamura Y."/>
            <person name="Arita M."/>
            <person name="Tohno M."/>
        </authorList>
    </citation>
    <scope>NUCLEOTIDE SEQUENCE [LARGE SCALE GENOMIC DNA]</scope>
    <source>
        <strain evidence="4 6">JCM 8573</strain>
    </source>
</reference>
<reference evidence="5" key="3">
    <citation type="submission" date="2019-02" db="EMBL/GenBank/DDBJ databases">
        <authorList>
            <person name="Buron G."/>
            <person name="Chaylann A."/>
            <person name="Dolejs I."/>
            <person name="Forster J."/>
            <person name="Miks M.H."/>
        </authorList>
    </citation>
    <scope>NUCLEOTIDE SEQUENCE</scope>
    <source>
        <strain evidence="5">DSM 10551</strain>
    </source>
</reference>
<dbReference type="Proteomes" id="UP000294668">
    <property type="component" value="Unassembled WGS sequence"/>
</dbReference>
<reference evidence="5 7" key="2">
    <citation type="journal article" date="2019" name="Appl. Microbiol. Biotechnol.">
        <title>Uncovering carbohydrate metabolism through a genotype-phenotype association study of 56 lactic acid bacteria genomes.</title>
        <authorList>
            <person name="Buron-Moles G."/>
            <person name="Chailyan A."/>
            <person name="Dolejs I."/>
            <person name="Forster J."/>
            <person name="Miks M.H."/>
        </authorList>
    </citation>
    <scope>NUCLEOTIDE SEQUENCE [LARGE SCALE GENOMIC DNA]</scope>
    <source>
        <strain evidence="5 7">DSM 10551</strain>
    </source>
</reference>
<dbReference type="PANTHER" id="PTHR11895">
    <property type="entry name" value="TRANSAMIDASE"/>
    <property type="match status" value="1"/>
</dbReference>
<dbReference type="OrthoDB" id="9811471at2"/>
<feature type="signal peptide" evidence="2">
    <location>
        <begin position="1"/>
        <end position="36"/>
    </location>
</feature>
<evidence type="ECO:0000313" key="4">
    <source>
        <dbReference type="EMBL" id="GAW71054.1"/>
    </source>
</evidence>
<dbReference type="PANTHER" id="PTHR11895:SF7">
    <property type="entry name" value="GLUTAMYL-TRNA(GLN) AMIDOTRANSFERASE SUBUNIT A, MITOCHONDRIAL"/>
    <property type="match status" value="1"/>
</dbReference>
<feature type="domain" description="Amidase" evidence="3">
    <location>
        <begin position="78"/>
        <end position="512"/>
    </location>
</feature>
<keyword evidence="7" id="KW-1185">Reference proteome</keyword>
<dbReference type="RefSeq" id="WP_057961553.1">
    <property type="nucleotide sequence ID" value="NZ_BAAAXO010000025.1"/>
</dbReference>
<protein>
    <submittedName>
        <fullName evidence="4">Amidase</fullName>
    </submittedName>
</protein>
<dbReference type="Gene3D" id="3.90.1300.10">
    <property type="entry name" value="Amidase signature (AS) domain"/>
    <property type="match status" value="1"/>
</dbReference>
<dbReference type="AlphaFoldDB" id="A0A224VFE7"/>
<evidence type="ECO:0000313" key="6">
    <source>
        <dbReference type="Proteomes" id="UP000214739"/>
    </source>
</evidence>
<evidence type="ECO:0000313" key="5">
    <source>
        <dbReference type="EMBL" id="TDG93440.1"/>
    </source>
</evidence>
<sequence>METQGNFMKYLRRSLLLGTSLILFGVAATNSVSIQADTPATTSTATSAPNISDATYEHSSATQLAKLVRSGQVTPQQLIAHAVAKIKADNPQLNAVISLREDQAMKEAANLKDTGQPFYGVPLLIKGLGQPILGSSNTRGLVPLADQKATTTSSFVQRLQSMGFIVIGQTNFPELGLINITNSALNGVAHNPWNLADNTGGSSGGAVASVADDIVPVATGNDAGGSLRIPASWTGVIGLKPTQGVIEGDDTTPSSVNFADAKNIQDMQTLFNGMLATSDHSGDAMLKAVPKNIKKIPIAYSTKSPVGTPVSKDAVNAVKQAVSFLKSKGFKVVKANSPVDGVKLMHIYYLESTGTGTSANTLIKNATGRNMTFDDVSPMTWALYQADQKQPANADTTVQNELDLVNRQMTAFHKKYPLYLTPTTAVTAPKNTDPAYLPQNVDKLREIGSLDHDQQIQTIYDAWLHGLTKTPFTQLANLSGEPAISLPTYVSKQKMPLGIQFEAAKGNDKLLLKVGAYFQDHRQFKMLDNYK</sequence>
<comment type="similarity">
    <text evidence="1">Belongs to the amidase family.</text>
</comment>
<keyword evidence="2" id="KW-0732">Signal</keyword>
<dbReference type="EMBL" id="BDGB01000008">
    <property type="protein sequence ID" value="GAW71054.1"/>
    <property type="molecule type" value="Genomic_DNA"/>
</dbReference>
<organism evidence="4 6">
    <name type="scientific">Lentilactobacillus parakefiri</name>
    <dbReference type="NCBI Taxonomy" id="152332"/>
    <lineage>
        <taxon>Bacteria</taxon>
        <taxon>Bacillati</taxon>
        <taxon>Bacillota</taxon>
        <taxon>Bacilli</taxon>
        <taxon>Lactobacillales</taxon>
        <taxon>Lactobacillaceae</taxon>
        <taxon>Lentilactobacillus</taxon>
    </lineage>
</organism>
<dbReference type="Pfam" id="PF01425">
    <property type="entry name" value="Amidase"/>
    <property type="match status" value="1"/>
</dbReference>
<gene>
    <name evidence="5" type="ORF">C5L28_000351</name>
    <name evidence="4" type="ORF">LPKJCM_00125</name>
</gene>
<dbReference type="InterPro" id="IPR036928">
    <property type="entry name" value="AS_sf"/>
</dbReference>
<evidence type="ECO:0000259" key="3">
    <source>
        <dbReference type="Pfam" id="PF01425"/>
    </source>
</evidence>
<dbReference type="SUPFAM" id="SSF75304">
    <property type="entry name" value="Amidase signature (AS) enzymes"/>
    <property type="match status" value="1"/>
</dbReference>
<dbReference type="EMBL" id="PUFL01000032">
    <property type="protein sequence ID" value="TDG93440.1"/>
    <property type="molecule type" value="Genomic_DNA"/>
</dbReference>
<evidence type="ECO:0000256" key="2">
    <source>
        <dbReference type="SAM" id="SignalP"/>
    </source>
</evidence>
<evidence type="ECO:0000256" key="1">
    <source>
        <dbReference type="ARBA" id="ARBA00009199"/>
    </source>
</evidence>
<proteinExistence type="inferred from homology"/>
<comment type="caution">
    <text evidence="4">The sequence shown here is derived from an EMBL/GenBank/DDBJ whole genome shotgun (WGS) entry which is preliminary data.</text>
</comment>
<name>A0A224VFE7_9LACO</name>
<dbReference type="GO" id="GO:0003824">
    <property type="term" value="F:catalytic activity"/>
    <property type="evidence" value="ECO:0007669"/>
    <property type="project" value="InterPro"/>
</dbReference>
<dbReference type="InterPro" id="IPR023631">
    <property type="entry name" value="Amidase_dom"/>
</dbReference>
<evidence type="ECO:0000313" key="7">
    <source>
        <dbReference type="Proteomes" id="UP000294668"/>
    </source>
</evidence>
<dbReference type="Proteomes" id="UP000214739">
    <property type="component" value="Unassembled WGS sequence"/>
</dbReference>
<accession>A0A224VFE7</accession>